<dbReference type="Gene3D" id="3.30.1380.10">
    <property type="match status" value="1"/>
</dbReference>
<dbReference type="Proteomes" id="UP000771797">
    <property type="component" value="Unassembled WGS sequence"/>
</dbReference>
<reference evidence="2 3" key="1">
    <citation type="submission" date="2012-09" db="EMBL/GenBank/DDBJ databases">
        <title>Genome Sequence of alkane-degrading Bacterium Alcanivorax sp. 6-D-6.</title>
        <authorList>
            <person name="Lai Q."/>
            <person name="Shao Z."/>
        </authorList>
    </citation>
    <scope>NUCLEOTIDE SEQUENCE [LARGE SCALE GENOMIC DNA]</scope>
    <source>
        <strain evidence="2 3">6-D-6</strain>
    </source>
</reference>
<evidence type="ECO:0000259" key="1">
    <source>
        <dbReference type="Pfam" id="PF13539"/>
    </source>
</evidence>
<name>A0ABQ6Y6D5_9GAMM</name>
<evidence type="ECO:0000313" key="3">
    <source>
        <dbReference type="Proteomes" id="UP000771797"/>
    </source>
</evidence>
<dbReference type="InterPro" id="IPR009045">
    <property type="entry name" value="Zn_M74/Hedgehog-like"/>
</dbReference>
<dbReference type="Pfam" id="PF13539">
    <property type="entry name" value="Peptidase_M15_4"/>
    <property type="match status" value="1"/>
</dbReference>
<organism evidence="2 3">
    <name type="scientific">Alcanivorax xiamenensis</name>
    <dbReference type="NCBI Taxonomy" id="1177156"/>
    <lineage>
        <taxon>Bacteria</taxon>
        <taxon>Pseudomonadati</taxon>
        <taxon>Pseudomonadota</taxon>
        <taxon>Gammaproteobacteria</taxon>
        <taxon>Oceanospirillales</taxon>
        <taxon>Alcanivoracaceae</taxon>
        <taxon>Alcanivorax</taxon>
    </lineage>
</organism>
<feature type="domain" description="Peptidase M15C" evidence="1">
    <location>
        <begin position="26"/>
        <end position="92"/>
    </location>
</feature>
<evidence type="ECO:0000313" key="2">
    <source>
        <dbReference type="EMBL" id="KAF0804916.1"/>
    </source>
</evidence>
<dbReference type="InterPro" id="IPR039561">
    <property type="entry name" value="Peptidase_M15C"/>
</dbReference>
<proteinExistence type="predicted"/>
<accession>A0ABQ6Y6D5</accession>
<protein>
    <recommendedName>
        <fullName evidence="1">Peptidase M15C domain-containing protein</fullName>
    </recommendedName>
</protein>
<dbReference type="SUPFAM" id="SSF55166">
    <property type="entry name" value="Hedgehog/DD-peptidase"/>
    <property type="match status" value="1"/>
</dbReference>
<sequence>MTTVDFGVTEGLRSQERQRALVAAGKSQTLNSRHFTGHAVDVMAYTNGHGTWEWRYYEQINTAFQAAAQELGVDVEWGGHWRTLRDGAHFQLSWQAYP</sequence>
<dbReference type="CDD" id="cd14845">
    <property type="entry name" value="L-Ala-D-Glu_peptidase_like"/>
    <property type="match status" value="1"/>
</dbReference>
<gene>
    <name evidence="2" type="ORF">A6D6_02680</name>
</gene>
<comment type="caution">
    <text evidence="2">The sequence shown here is derived from an EMBL/GenBank/DDBJ whole genome shotgun (WGS) entry which is preliminary data.</text>
</comment>
<dbReference type="EMBL" id="AQPF01000023">
    <property type="protein sequence ID" value="KAF0804916.1"/>
    <property type="molecule type" value="Genomic_DNA"/>
</dbReference>
<keyword evidence="3" id="KW-1185">Reference proteome</keyword>